<keyword evidence="3" id="KW-0804">Transcription</keyword>
<dbReference type="AlphaFoldDB" id="A0A6J7HG29"/>
<proteinExistence type="predicted"/>
<evidence type="ECO:0000256" key="3">
    <source>
        <dbReference type="ARBA" id="ARBA00023163"/>
    </source>
</evidence>
<accession>A0A6J7HG29</accession>
<dbReference type="PRINTS" id="PR00455">
    <property type="entry name" value="HTHTETR"/>
</dbReference>
<evidence type="ECO:0000313" key="5">
    <source>
        <dbReference type="EMBL" id="CAB4918764.1"/>
    </source>
</evidence>
<dbReference type="InterPro" id="IPR001647">
    <property type="entry name" value="HTH_TetR"/>
</dbReference>
<dbReference type="InterPro" id="IPR009057">
    <property type="entry name" value="Homeodomain-like_sf"/>
</dbReference>
<reference evidence="5" key="1">
    <citation type="submission" date="2020-05" db="EMBL/GenBank/DDBJ databases">
        <authorList>
            <person name="Chiriac C."/>
            <person name="Salcher M."/>
            <person name="Ghai R."/>
            <person name="Kavagutti S V."/>
        </authorList>
    </citation>
    <scope>NUCLEOTIDE SEQUENCE</scope>
</reference>
<sequence length="189" mass="20850">MPSTRPGRDREEKRTELVDAARRLFVQDGYDATSMAALAREARVAANTVYWYVGDKDDVLIAVLDALLAEGLADYASIADRPLREQLRWTVERLRGMRRLVATVHARIGRSAALDAWHDAFHASTEGILRAALEGAVDPGAIDAEVRIAVFAVEGLLTHELAEQERRAVCDQLAARWVAPEDRPGRPPG</sequence>
<dbReference type="EMBL" id="CAFBMK010000095">
    <property type="protein sequence ID" value="CAB4918764.1"/>
    <property type="molecule type" value="Genomic_DNA"/>
</dbReference>
<dbReference type="Gene3D" id="1.10.357.10">
    <property type="entry name" value="Tetracycline Repressor, domain 2"/>
    <property type="match status" value="1"/>
</dbReference>
<feature type="domain" description="HTH tetR-type" evidence="4">
    <location>
        <begin position="11"/>
        <end position="71"/>
    </location>
</feature>
<protein>
    <submittedName>
        <fullName evidence="5">Unannotated protein</fullName>
    </submittedName>
</protein>
<evidence type="ECO:0000259" key="4">
    <source>
        <dbReference type="PROSITE" id="PS50977"/>
    </source>
</evidence>
<name>A0A6J7HG29_9ZZZZ</name>
<dbReference type="GO" id="GO:0000976">
    <property type="term" value="F:transcription cis-regulatory region binding"/>
    <property type="evidence" value="ECO:0007669"/>
    <property type="project" value="TreeGrafter"/>
</dbReference>
<dbReference type="PROSITE" id="PS50977">
    <property type="entry name" value="HTH_TETR_2"/>
    <property type="match status" value="1"/>
</dbReference>
<evidence type="ECO:0000256" key="2">
    <source>
        <dbReference type="ARBA" id="ARBA00023125"/>
    </source>
</evidence>
<dbReference type="SUPFAM" id="SSF46689">
    <property type="entry name" value="Homeodomain-like"/>
    <property type="match status" value="1"/>
</dbReference>
<evidence type="ECO:0000256" key="1">
    <source>
        <dbReference type="ARBA" id="ARBA00023015"/>
    </source>
</evidence>
<organism evidence="5">
    <name type="scientific">freshwater metagenome</name>
    <dbReference type="NCBI Taxonomy" id="449393"/>
    <lineage>
        <taxon>unclassified sequences</taxon>
        <taxon>metagenomes</taxon>
        <taxon>ecological metagenomes</taxon>
    </lineage>
</organism>
<dbReference type="PANTHER" id="PTHR30055">
    <property type="entry name" value="HTH-TYPE TRANSCRIPTIONAL REGULATOR RUTR"/>
    <property type="match status" value="1"/>
</dbReference>
<dbReference type="InterPro" id="IPR050109">
    <property type="entry name" value="HTH-type_TetR-like_transc_reg"/>
</dbReference>
<dbReference type="Pfam" id="PF00440">
    <property type="entry name" value="TetR_N"/>
    <property type="match status" value="1"/>
</dbReference>
<keyword evidence="1" id="KW-0805">Transcription regulation</keyword>
<dbReference type="PANTHER" id="PTHR30055:SF234">
    <property type="entry name" value="HTH-TYPE TRANSCRIPTIONAL REGULATOR BETI"/>
    <property type="match status" value="1"/>
</dbReference>
<gene>
    <name evidence="5" type="ORF">UFOPK3564_01720</name>
</gene>
<keyword evidence="2" id="KW-0238">DNA-binding</keyword>
<dbReference type="GO" id="GO:0003700">
    <property type="term" value="F:DNA-binding transcription factor activity"/>
    <property type="evidence" value="ECO:0007669"/>
    <property type="project" value="TreeGrafter"/>
</dbReference>